<dbReference type="Proteomes" id="UP001642464">
    <property type="component" value="Unassembled WGS sequence"/>
</dbReference>
<name>A0ABP0KT60_9DINO</name>
<gene>
    <name evidence="1" type="ORF">SCF082_LOCUS19064</name>
</gene>
<evidence type="ECO:0000313" key="1">
    <source>
        <dbReference type="EMBL" id="CAK9030060.1"/>
    </source>
</evidence>
<comment type="caution">
    <text evidence="1">The sequence shown here is derived from an EMBL/GenBank/DDBJ whole genome shotgun (WGS) entry which is preliminary data.</text>
</comment>
<reference evidence="1 2" key="1">
    <citation type="submission" date="2024-02" db="EMBL/GenBank/DDBJ databases">
        <authorList>
            <person name="Chen Y."/>
            <person name="Shah S."/>
            <person name="Dougan E. K."/>
            <person name="Thang M."/>
            <person name="Chan C."/>
        </authorList>
    </citation>
    <scope>NUCLEOTIDE SEQUENCE [LARGE SCALE GENOMIC DNA]</scope>
</reference>
<keyword evidence="2" id="KW-1185">Reference proteome</keyword>
<proteinExistence type="predicted"/>
<protein>
    <submittedName>
        <fullName evidence="1">Uncharacterized protein</fullName>
    </submittedName>
</protein>
<organism evidence="1 2">
    <name type="scientific">Durusdinium trenchii</name>
    <dbReference type="NCBI Taxonomy" id="1381693"/>
    <lineage>
        <taxon>Eukaryota</taxon>
        <taxon>Sar</taxon>
        <taxon>Alveolata</taxon>
        <taxon>Dinophyceae</taxon>
        <taxon>Suessiales</taxon>
        <taxon>Symbiodiniaceae</taxon>
        <taxon>Durusdinium</taxon>
    </lineage>
</organism>
<dbReference type="EMBL" id="CAXAMM010012936">
    <property type="protein sequence ID" value="CAK9030060.1"/>
    <property type="molecule type" value="Genomic_DNA"/>
</dbReference>
<accession>A0ABP0KT60</accession>
<sequence length="145" mass="16283">MGGLMSKSKSKITKAEARSIKAELMEEEVEDSDDEEYEMEKNALRAMEAGGRDSLAAAYEAMAAKEVVYDTFTDELRAGYAARITAREAWLESIEQHVRDREAKEHRLRTQRQTGGTARSLRFGTAIAHKRIPGWPAGGMHEHGW</sequence>
<evidence type="ECO:0000313" key="2">
    <source>
        <dbReference type="Proteomes" id="UP001642464"/>
    </source>
</evidence>